<organismHost>
    <name type="scientific">Glossina</name>
    <name type="common">tsetse flies</name>
    <dbReference type="NCBI Taxonomy" id="7393"/>
</organismHost>
<gene>
    <name evidence="2" type="ORF">GpSGHVEth106</name>
</gene>
<feature type="transmembrane region" description="Helical" evidence="1">
    <location>
        <begin position="340"/>
        <end position="361"/>
    </location>
</feature>
<name>A0A0Y0M3J0_GHVS</name>
<evidence type="ECO:0000313" key="3">
    <source>
        <dbReference type="Proteomes" id="UP000282469"/>
    </source>
</evidence>
<keyword evidence="1" id="KW-0812">Transmembrane</keyword>
<dbReference type="EMBL" id="KU050077">
    <property type="protein sequence ID" value="AMB48710.1"/>
    <property type="molecule type" value="Genomic_DNA"/>
</dbReference>
<proteinExistence type="predicted"/>
<keyword evidence="1" id="KW-0472">Membrane</keyword>
<evidence type="ECO:0000313" key="2">
    <source>
        <dbReference type="EMBL" id="AMB48710.1"/>
    </source>
</evidence>
<dbReference type="Proteomes" id="UP000282469">
    <property type="component" value="Segment"/>
</dbReference>
<reference evidence="2 3" key="1">
    <citation type="journal article" date="2016" name="J. Gen. Virol.">
        <title>Comprehensive annotation of Glossina pallidipes salivary gland hypertrophy virus from Ethiopian tsetse flies: a proteogenomics approach.</title>
        <authorList>
            <person name="Abd-Alla A.M."/>
            <person name="Kariithi H.M."/>
            <person name="Cousserans F."/>
            <person name="Parker N.J."/>
            <person name="Ince I.A."/>
            <person name="Scully E.D."/>
            <person name="Boeren S."/>
            <person name="Geib S.M."/>
            <person name="Mekonnen S."/>
            <person name="Vlak J.M."/>
            <person name="Parker A.G."/>
            <person name="Vreysen M.J."/>
            <person name="Bergoin M."/>
        </authorList>
    </citation>
    <scope>NUCLEOTIDE SEQUENCE [LARGE SCALE GENOMIC DNA]</scope>
    <source>
        <strain evidence="2 3">Ethiopian</strain>
    </source>
</reference>
<keyword evidence="1" id="KW-1133">Transmembrane helix</keyword>
<sequence>MYINKEIIKLTNKCYFFNIKMRMFKILENLHVTKRLEVGRLNIENYSKSVVPAPLKVHHMNIVNNLVHINGKPIDKMITMMRKGHVKVPLENIYKVKDMPRVMELRSIEDVKNLSSYHVGKSELGGEQFKNISANKLEKETNKTLNSKNFKDELTEPMVEKNPMLKNVVEYLKGKNMTSLAGFALKFGLTTAAVILVINQHRKNMSGCFAYYINEQKQYVGCRVVECSCINEATNCPTNSCNRCSENVMKYLPESMKRSDICRGFVGVGCNKCPADDYLNEDIEELDVISKRDEIFIRCQQPSLLDAINDIFGSASDALLDIASASKSALSWLIRNLPKILGVIAAIIIGIIVIFISLKLFAVMKLNKKPLAPPGIETTELLPSTEESLSEITI</sequence>
<organism evidence="2 3">
    <name type="scientific">Glossina hytrovirus (isolate Glossina pallidipes/Ethiopia/Seibersdorf/-)</name>
    <name type="common">GHV</name>
    <dbReference type="NCBI Taxonomy" id="379529"/>
    <lineage>
        <taxon>Viruses</taxon>
        <taxon>Viruses incertae sedis</taxon>
        <taxon>Naldaviricetes</taxon>
        <taxon>Lefavirales</taxon>
        <taxon>Hytrosaviridae</taxon>
        <taxon>Glossinavirus</taxon>
        <taxon>Glossinavirus glopallidipedis</taxon>
    </lineage>
</organism>
<protein>
    <submittedName>
        <fullName evidence="2">Vesicle-associated membrane-like protein</fullName>
    </submittedName>
</protein>
<evidence type="ECO:0000256" key="1">
    <source>
        <dbReference type="SAM" id="Phobius"/>
    </source>
</evidence>
<accession>A0A0Y0M3J0</accession>